<dbReference type="Proteomes" id="UP001234297">
    <property type="component" value="Chromosome 1"/>
</dbReference>
<comment type="caution">
    <text evidence="1">The sequence shown here is derived from an EMBL/GenBank/DDBJ whole genome shotgun (WGS) entry which is preliminary data.</text>
</comment>
<protein>
    <submittedName>
        <fullName evidence="1">Uncharacterized protein</fullName>
    </submittedName>
</protein>
<dbReference type="EMBL" id="CM056809">
    <property type="protein sequence ID" value="KAJ8647311.1"/>
    <property type="molecule type" value="Genomic_DNA"/>
</dbReference>
<proteinExistence type="predicted"/>
<evidence type="ECO:0000313" key="2">
    <source>
        <dbReference type="Proteomes" id="UP001234297"/>
    </source>
</evidence>
<gene>
    <name evidence="1" type="ORF">MRB53_000334</name>
</gene>
<sequence>MTLLKSSPCNMVDDLVLSFSKLQFGDMTKYGIVRPSNGLFYLKETTGRSPVINVGTLKKIKSGYIQVLPELIRFDGNEAIFTNGNSHRFDAIVFATGYRSTAKKWLKSFPNHWKGENGLNCAGLSRRGLAGLSMDAQNIANDIKMCCSNEM</sequence>
<name>A0ACC2MNR9_PERAE</name>
<evidence type="ECO:0000313" key="1">
    <source>
        <dbReference type="EMBL" id="KAJ8647311.1"/>
    </source>
</evidence>
<reference evidence="1 2" key="1">
    <citation type="journal article" date="2022" name="Hortic Res">
        <title>A haplotype resolved chromosomal level avocado genome allows analysis of novel avocado genes.</title>
        <authorList>
            <person name="Nath O."/>
            <person name="Fletcher S.J."/>
            <person name="Hayward A."/>
            <person name="Shaw L.M."/>
            <person name="Masouleh A.K."/>
            <person name="Furtado A."/>
            <person name="Henry R.J."/>
            <person name="Mitter N."/>
        </authorList>
    </citation>
    <scope>NUCLEOTIDE SEQUENCE [LARGE SCALE GENOMIC DNA]</scope>
    <source>
        <strain evidence="2">cv. Hass</strain>
    </source>
</reference>
<organism evidence="1 2">
    <name type="scientific">Persea americana</name>
    <name type="common">Avocado</name>
    <dbReference type="NCBI Taxonomy" id="3435"/>
    <lineage>
        <taxon>Eukaryota</taxon>
        <taxon>Viridiplantae</taxon>
        <taxon>Streptophyta</taxon>
        <taxon>Embryophyta</taxon>
        <taxon>Tracheophyta</taxon>
        <taxon>Spermatophyta</taxon>
        <taxon>Magnoliopsida</taxon>
        <taxon>Magnoliidae</taxon>
        <taxon>Laurales</taxon>
        <taxon>Lauraceae</taxon>
        <taxon>Persea</taxon>
    </lineage>
</organism>
<accession>A0ACC2MNR9</accession>
<keyword evidence="2" id="KW-1185">Reference proteome</keyword>